<keyword evidence="1" id="KW-0732">Signal</keyword>
<keyword evidence="3" id="KW-1185">Reference proteome</keyword>
<organism evidence="2 3">
    <name type="scientific">Carpinus fangiana</name>
    <dbReference type="NCBI Taxonomy" id="176857"/>
    <lineage>
        <taxon>Eukaryota</taxon>
        <taxon>Viridiplantae</taxon>
        <taxon>Streptophyta</taxon>
        <taxon>Embryophyta</taxon>
        <taxon>Tracheophyta</taxon>
        <taxon>Spermatophyta</taxon>
        <taxon>Magnoliopsida</taxon>
        <taxon>eudicotyledons</taxon>
        <taxon>Gunneridae</taxon>
        <taxon>Pentapetalae</taxon>
        <taxon>rosids</taxon>
        <taxon>fabids</taxon>
        <taxon>Fagales</taxon>
        <taxon>Betulaceae</taxon>
        <taxon>Carpinus</taxon>
    </lineage>
</organism>
<reference evidence="2 3" key="1">
    <citation type="submission" date="2019-06" db="EMBL/GenBank/DDBJ databases">
        <title>A chromosomal-level reference genome of Carpinus fangiana (Coryloideae, Betulaceae).</title>
        <authorList>
            <person name="Yang X."/>
            <person name="Wang Z."/>
            <person name="Zhang L."/>
            <person name="Hao G."/>
            <person name="Liu J."/>
            <person name="Yang Y."/>
        </authorList>
    </citation>
    <scope>NUCLEOTIDE SEQUENCE [LARGE SCALE GENOMIC DNA]</scope>
    <source>
        <strain evidence="2">Cfa_2016G</strain>
        <tissue evidence="2">Leaf</tissue>
    </source>
</reference>
<comment type="caution">
    <text evidence="2">The sequence shown here is derived from an EMBL/GenBank/DDBJ whole genome shotgun (WGS) entry which is preliminary data.</text>
</comment>
<dbReference type="AlphaFoldDB" id="A0A5N6L6N4"/>
<proteinExistence type="predicted"/>
<name>A0A5N6L6N4_9ROSI</name>
<dbReference type="Proteomes" id="UP000327013">
    <property type="component" value="Unassembled WGS sequence"/>
</dbReference>
<dbReference type="OrthoDB" id="1532484at2759"/>
<feature type="chain" id="PRO_5024308664" evidence="1">
    <location>
        <begin position="30"/>
        <end position="112"/>
    </location>
</feature>
<protein>
    <submittedName>
        <fullName evidence="2">Uncharacterized protein</fullName>
    </submittedName>
</protein>
<sequence length="112" mass="12887">MAEERVKRGLFMALLVMLMILMHTNHCGATISIMKDNATSHYHARMEEPAYWMFDSEITRMIVDYNNYVTTGSKNPSKPVVDCSRSPRYDSCLPQKNSIPKGENCDTYNRNC</sequence>
<accession>A0A5N6L6N4</accession>
<evidence type="ECO:0000313" key="3">
    <source>
        <dbReference type="Proteomes" id="UP000327013"/>
    </source>
</evidence>
<feature type="signal peptide" evidence="1">
    <location>
        <begin position="1"/>
        <end position="29"/>
    </location>
</feature>
<gene>
    <name evidence="2" type="ORF">FH972_027080</name>
</gene>
<evidence type="ECO:0000313" key="2">
    <source>
        <dbReference type="EMBL" id="KAC0061007.1"/>
    </source>
</evidence>
<dbReference type="EMBL" id="VIBQ01000310">
    <property type="protein sequence ID" value="KAC0061007.1"/>
    <property type="molecule type" value="Genomic_DNA"/>
</dbReference>
<evidence type="ECO:0000256" key="1">
    <source>
        <dbReference type="SAM" id="SignalP"/>
    </source>
</evidence>